<accession>A0A754B5L4</accession>
<dbReference type="EMBL" id="DAAWNC010000008">
    <property type="protein sequence ID" value="HAF8579424.1"/>
    <property type="molecule type" value="Genomic_DNA"/>
</dbReference>
<evidence type="ECO:0000313" key="1">
    <source>
        <dbReference type="EMBL" id="HAF8579424.1"/>
    </source>
</evidence>
<dbReference type="AlphaFoldDB" id="A0A754B5L4"/>
<reference evidence="1" key="1">
    <citation type="journal article" date="2018" name="Genome Biol.">
        <title>SKESA: strategic k-mer extension for scrupulous assemblies.</title>
        <authorList>
            <person name="Souvorov A."/>
            <person name="Agarwala R."/>
            <person name="Lipman D.J."/>
        </authorList>
    </citation>
    <scope>NUCLEOTIDE SEQUENCE</scope>
    <source>
        <strain evidence="1">MA.MZ045</strain>
    </source>
</reference>
<protein>
    <submittedName>
        <fullName evidence="1">Uncharacterized protein</fullName>
    </submittedName>
</protein>
<proteinExistence type="predicted"/>
<gene>
    <name evidence="1" type="ORF">G5T75_003364</name>
</gene>
<organism evidence="1">
    <name type="scientific">Salmonella enterica</name>
    <name type="common">Salmonella choleraesuis</name>
    <dbReference type="NCBI Taxonomy" id="28901"/>
    <lineage>
        <taxon>Bacteria</taxon>
        <taxon>Pseudomonadati</taxon>
        <taxon>Pseudomonadota</taxon>
        <taxon>Gammaproteobacteria</taxon>
        <taxon>Enterobacterales</taxon>
        <taxon>Enterobacteriaceae</taxon>
        <taxon>Salmonella</taxon>
    </lineage>
</organism>
<comment type="caution">
    <text evidence="1">The sequence shown here is derived from an EMBL/GenBank/DDBJ whole genome shotgun (WGS) entry which is preliminary data.</text>
</comment>
<sequence length="114" mass="12610">MKDINPSPEAVAKVEALIEELHDTCVMNNIPLVIGALVNRRATPRGEMVNRLLSVHLDGPAEITDSSLHAASEILRIREVPNEFIAALEMIREEMAVADICDCPECQADRARKH</sequence>
<name>A0A754B5L4_SALER</name>
<dbReference type="RefSeq" id="WP_079791509.1">
    <property type="nucleotide sequence ID" value="NZ_MXLQ01000006.1"/>
</dbReference>
<reference evidence="1" key="2">
    <citation type="submission" date="2020-02" db="EMBL/GenBank/DDBJ databases">
        <authorList>
            <consortium name="NCBI Pathogen Detection Project"/>
        </authorList>
    </citation>
    <scope>NUCLEOTIDE SEQUENCE</scope>
    <source>
        <strain evidence="1">MA.MZ045</strain>
    </source>
</reference>